<dbReference type="AlphaFoldDB" id="A0A0J8JHB5"/>
<dbReference type="Pfam" id="PF01627">
    <property type="entry name" value="Hpt"/>
    <property type="match status" value="1"/>
</dbReference>
<dbReference type="STRING" id="1513271.XM47_17845"/>
<dbReference type="PROSITE" id="PS50894">
    <property type="entry name" value="HPT"/>
    <property type="match status" value="1"/>
</dbReference>
<organism evidence="4 5">
    <name type="scientific">Catenovulum maritimum</name>
    <dbReference type="NCBI Taxonomy" id="1513271"/>
    <lineage>
        <taxon>Bacteria</taxon>
        <taxon>Pseudomonadati</taxon>
        <taxon>Pseudomonadota</taxon>
        <taxon>Gammaproteobacteria</taxon>
        <taxon>Alteromonadales</taxon>
        <taxon>Alteromonadaceae</taxon>
        <taxon>Catenovulum</taxon>
    </lineage>
</organism>
<keyword evidence="2" id="KW-0597">Phosphoprotein</keyword>
<keyword evidence="5" id="KW-1185">Reference proteome</keyword>
<reference evidence="4 5" key="1">
    <citation type="submission" date="2015-04" db="EMBL/GenBank/DDBJ databases">
        <title>Draft Genome Sequence of the Novel Agar-Digesting Marine Bacterium Q1.</title>
        <authorList>
            <person name="Li Y."/>
            <person name="Li D."/>
            <person name="Chen G."/>
            <person name="Du Z."/>
        </authorList>
    </citation>
    <scope>NUCLEOTIDE SEQUENCE [LARGE SCALE GENOMIC DNA]</scope>
    <source>
        <strain evidence="4 5">Q1</strain>
    </source>
</reference>
<evidence type="ECO:0000256" key="1">
    <source>
        <dbReference type="ARBA" id="ARBA00023012"/>
    </source>
</evidence>
<name>A0A0J8JHB5_9ALTE</name>
<dbReference type="SUPFAM" id="SSF47226">
    <property type="entry name" value="Histidine-containing phosphotransfer domain, HPT domain"/>
    <property type="match status" value="1"/>
</dbReference>
<evidence type="ECO:0000313" key="4">
    <source>
        <dbReference type="EMBL" id="KMT63811.1"/>
    </source>
</evidence>
<sequence length="107" mass="11617">MAIDKADALARLAGNEDLLKMLVNKFVDQYSDSDSQIKALLDEQKVDEARMLAHSIKGAAGNLSMTDLFAQAKVVEDSIRDTGNVEPEALERLKLNLDDVSLAAADI</sequence>
<protein>
    <recommendedName>
        <fullName evidence="3">HPt domain-containing protein</fullName>
    </recommendedName>
</protein>
<dbReference type="GO" id="GO:0000160">
    <property type="term" value="P:phosphorelay signal transduction system"/>
    <property type="evidence" value="ECO:0007669"/>
    <property type="project" value="UniProtKB-KW"/>
</dbReference>
<dbReference type="InterPro" id="IPR008207">
    <property type="entry name" value="Sig_transdc_His_kin_Hpt_dom"/>
</dbReference>
<evidence type="ECO:0000313" key="5">
    <source>
        <dbReference type="Proteomes" id="UP000037600"/>
    </source>
</evidence>
<dbReference type="OrthoDB" id="6386737at2"/>
<gene>
    <name evidence="4" type="ORF">XM47_17845</name>
</gene>
<dbReference type="RefSeq" id="WP_048695614.1">
    <property type="nucleotide sequence ID" value="NZ_KQ130511.1"/>
</dbReference>
<proteinExistence type="predicted"/>
<dbReference type="InterPro" id="IPR036641">
    <property type="entry name" value="HPT_dom_sf"/>
</dbReference>
<dbReference type="Gene3D" id="1.20.120.160">
    <property type="entry name" value="HPT domain"/>
    <property type="match status" value="1"/>
</dbReference>
<keyword evidence="1" id="KW-0902">Two-component regulatory system</keyword>
<comment type="caution">
    <text evidence="4">The sequence shown here is derived from an EMBL/GenBank/DDBJ whole genome shotgun (WGS) entry which is preliminary data.</text>
</comment>
<evidence type="ECO:0000256" key="2">
    <source>
        <dbReference type="PROSITE-ProRule" id="PRU00110"/>
    </source>
</evidence>
<dbReference type="Proteomes" id="UP000037600">
    <property type="component" value="Unassembled WGS sequence"/>
</dbReference>
<dbReference type="EMBL" id="LAZL01000041">
    <property type="protein sequence ID" value="KMT63811.1"/>
    <property type="molecule type" value="Genomic_DNA"/>
</dbReference>
<feature type="domain" description="HPt" evidence="3">
    <location>
        <begin position="15"/>
        <end position="107"/>
    </location>
</feature>
<accession>A0A0J8JHB5</accession>
<dbReference type="GO" id="GO:0004672">
    <property type="term" value="F:protein kinase activity"/>
    <property type="evidence" value="ECO:0007669"/>
    <property type="project" value="UniProtKB-ARBA"/>
</dbReference>
<evidence type="ECO:0000259" key="3">
    <source>
        <dbReference type="PROSITE" id="PS50894"/>
    </source>
</evidence>
<feature type="modified residue" description="Phosphohistidine" evidence="2">
    <location>
        <position position="54"/>
    </location>
</feature>